<dbReference type="Proteomes" id="UP000734854">
    <property type="component" value="Unassembled WGS sequence"/>
</dbReference>
<dbReference type="InterPro" id="IPR043198">
    <property type="entry name" value="Cyclin/Ssn8"/>
</dbReference>
<organism evidence="1 2">
    <name type="scientific">Zingiber officinale</name>
    <name type="common">Ginger</name>
    <name type="synonym">Amomum zingiber</name>
    <dbReference type="NCBI Taxonomy" id="94328"/>
    <lineage>
        <taxon>Eukaryota</taxon>
        <taxon>Viridiplantae</taxon>
        <taxon>Streptophyta</taxon>
        <taxon>Embryophyta</taxon>
        <taxon>Tracheophyta</taxon>
        <taxon>Spermatophyta</taxon>
        <taxon>Magnoliopsida</taxon>
        <taxon>Liliopsida</taxon>
        <taxon>Zingiberales</taxon>
        <taxon>Zingiberaceae</taxon>
        <taxon>Zingiber</taxon>
    </lineage>
</organism>
<evidence type="ECO:0000313" key="2">
    <source>
        <dbReference type="Proteomes" id="UP000734854"/>
    </source>
</evidence>
<evidence type="ECO:0000313" key="1">
    <source>
        <dbReference type="EMBL" id="KAG6485580.1"/>
    </source>
</evidence>
<sequence>MFLASKVEETPRRLDKIVVMAYETIHKRDPTAASRILQKITFEKQKNIVLIGERVLLSTIRFDFNVLHPYKPLLDALKKLEITQREVRQTAWNYVNDWLWTTLYVQYKPHYIAAGSLFLAAKLHNVKLPSERGYVWWHEFDIIPGQLEGVIQEMRQLLECNRVSTSLRNPIQTPVVTNEKLSCSPDSVLKSAGILRRSSSQDSDADLNSHKPIDSNCQASVSSAVTEQISMEHQTTGPQRQVSGSKILMGAVDHNQHLVDQPEMTKREPSENRFCEIDKDRIRATLKKRKRERKMNNLVRTVIDSSEDAWIERELEVGIVSVAGSAATKLLERYDASWNELKKGMLGNADGSDCEDMHTNASDALAL</sequence>
<dbReference type="AlphaFoldDB" id="A0A8J5FEJ7"/>
<gene>
    <name evidence="1" type="ORF">ZIOFF_054141</name>
</gene>
<dbReference type="EMBL" id="JACMSC010000015">
    <property type="protein sequence ID" value="KAG6485580.1"/>
    <property type="molecule type" value="Genomic_DNA"/>
</dbReference>
<dbReference type="Gene3D" id="1.10.472.10">
    <property type="entry name" value="Cyclin-like"/>
    <property type="match status" value="2"/>
</dbReference>
<name>A0A8J5FEJ7_ZINOF</name>
<reference evidence="1 2" key="1">
    <citation type="submission" date="2020-08" db="EMBL/GenBank/DDBJ databases">
        <title>Plant Genome Project.</title>
        <authorList>
            <person name="Zhang R.-G."/>
        </authorList>
    </citation>
    <scope>NUCLEOTIDE SEQUENCE [LARGE SCALE GENOMIC DNA]</scope>
    <source>
        <tissue evidence="1">Rhizome</tissue>
    </source>
</reference>
<proteinExistence type="predicted"/>
<keyword evidence="2" id="KW-1185">Reference proteome</keyword>
<dbReference type="GO" id="GO:0006357">
    <property type="term" value="P:regulation of transcription by RNA polymerase II"/>
    <property type="evidence" value="ECO:0007669"/>
    <property type="project" value="InterPro"/>
</dbReference>
<dbReference type="PANTHER" id="PTHR10026">
    <property type="entry name" value="CYCLIN"/>
    <property type="match status" value="1"/>
</dbReference>
<dbReference type="GO" id="GO:0016538">
    <property type="term" value="F:cyclin-dependent protein serine/threonine kinase regulator activity"/>
    <property type="evidence" value="ECO:0007669"/>
    <property type="project" value="InterPro"/>
</dbReference>
<accession>A0A8J5FEJ7</accession>
<dbReference type="SUPFAM" id="SSF47954">
    <property type="entry name" value="Cyclin-like"/>
    <property type="match status" value="2"/>
</dbReference>
<comment type="caution">
    <text evidence="1">The sequence shown here is derived from an EMBL/GenBank/DDBJ whole genome shotgun (WGS) entry which is preliminary data.</text>
</comment>
<dbReference type="InterPro" id="IPR036915">
    <property type="entry name" value="Cyclin-like_sf"/>
</dbReference>
<protein>
    <submittedName>
        <fullName evidence="1">Uncharacterized protein</fullName>
    </submittedName>
</protein>